<evidence type="ECO:0000313" key="3">
    <source>
        <dbReference type="Proteomes" id="UP000051450"/>
    </source>
</evidence>
<dbReference type="GO" id="GO:0003723">
    <property type="term" value="F:RNA binding"/>
    <property type="evidence" value="ECO:0007669"/>
    <property type="project" value="UniProtKB-KW"/>
</dbReference>
<dbReference type="PATRIC" id="fig|1423719.4.peg.1116"/>
<accession>A0A0R1HIF2</accession>
<dbReference type="CDD" id="cd00165">
    <property type="entry name" value="S4"/>
    <property type="match status" value="1"/>
</dbReference>
<keyword evidence="3" id="KW-1185">Reference proteome</keyword>
<dbReference type="AlphaFoldDB" id="A0A0R1HIF2"/>
<name>A0A0R1HIF2_9LACO</name>
<dbReference type="PROSITE" id="PS50889">
    <property type="entry name" value="S4"/>
    <property type="match status" value="1"/>
</dbReference>
<sequence length="81" mass="9315">MEVDDDLKSDIYLETPYMMLQQVLKSETIINSGGEAKWFLRENEVLVNGELEDRRGRKLYPGDVIEVPGIAIITMHSMDEK</sequence>
<dbReference type="EMBL" id="AZDI01000004">
    <property type="protein sequence ID" value="KRK45864.1"/>
    <property type="molecule type" value="Genomic_DNA"/>
</dbReference>
<evidence type="ECO:0000256" key="1">
    <source>
        <dbReference type="PROSITE-ProRule" id="PRU00182"/>
    </source>
</evidence>
<dbReference type="NCBIfam" id="TIGR02988">
    <property type="entry name" value="YaaA_near_RecF"/>
    <property type="match status" value="1"/>
</dbReference>
<protein>
    <submittedName>
        <fullName evidence="2">Uncharacterized protein</fullName>
    </submittedName>
</protein>
<proteinExistence type="predicted"/>
<comment type="caution">
    <text evidence="2">The sequence shown here is derived from an EMBL/GenBank/DDBJ whole genome shotgun (WGS) entry which is preliminary data.</text>
</comment>
<dbReference type="InterPro" id="IPR036986">
    <property type="entry name" value="S4_RNA-bd_sf"/>
</dbReference>
<dbReference type="Gene3D" id="3.10.290.10">
    <property type="entry name" value="RNA-binding S4 domain"/>
    <property type="match status" value="1"/>
</dbReference>
<dbReference type="Proteomes" id="UP000051450">
    <property type="component" value="Unassembled WGS sequence"/>
</dbReference>
<gene>
    <name evidence="2" type="ORF">FC66_GL001095</name>
</gene>
<dbReference type="SUPFAM" id="SSF55174">
    <property type="entry name" value="Alpha-L RNA-binding motif"/>
    <property type="match status" value="1"/>
</dbReference>
<evidence type="ECO:0000313" key="2">
    <source>
        <dbReference type="EMBL" id="KRK45864.1"/>
    </source>
</evidence>
<dbReference type="Pfam" id="PF13275">
    <property type="entry name" value="S4_2"/>
    <property type="match status" value="1"/>
</dbReference>
<keyword evidence="1" id="KW-0694">RNA-binding</keyword>
<organism evidence="2 3">
    <name type="scientific">Dellaglioa algida DSM 15638</name>
    <dbReference type="NCBI Taxonomy" id="1423719"/>
    <lineage>
        <taxon>Bacteria</taxon>
        <taxon>Bacillati</taxon>
        <taxon>Bacillota</taxon>
        <taxon>Bacilli</taxon>
        <taxon>Lactobacillales</taxon>
        <taxon>Lactobacillaceae</taxon>
        <taxon>Dellaglioa</taxon>
    </lineage>
</organism>
<dbReference type="STRING" id="1423719.FC66_GL001095"/>
<reference evidence="2 3" key="1">
    <citation type="journal article" date="2015" name="Genome Announc.">
        <title>Expanding the biotechnology potential of lactobacilli through comparative genomics of 213 strains and associated genera.</title>
        <authorList>
            <person name="Sun Z."/>
            <person name="Harris H.M."/>
            <person name="McCann A."/>
            <person name="Guo C."/>
            <person name="Argimon S."/>
            <person name="Zhang W."/>
            <person name="Yang X."/>
            <person name="Jeffery I.B."/>
            <person name="Cooney J.C."/>
            <person name="Kagawa T.F."/>
            <person name="Liu W."/>
            <person name="Song Y."/>
            <person name="Salvetti E."/>
            <person name="Wrobel A."/>
            <person name="Rasinkangas P."/>
            <person name="Parkhill J."/>
            <person name="Rea M.C."/>
            <person name="O'Sullivan O."/>
            <person name="Ritari J."/>
            <person name="Douillard F.P."/>
            <person name="Paul Ross R."/>
            <person name="Yang R."/>
            <person name="Briner A.E."/>
            <person name="Felis G.E."/>
            <person name="de Vos W.M."/>
            <person name="Barrangou R."/>
            <person name="Klaenhammer T.R."/>
            <person name="Caufield P.W."/>
            <person name="Cui Y."/>
            <person name="Zhang H."/>
            <person name="O'Toole P.W."/>
        </authorList>
    </citation>
    <scope>NUCLEOTIDE SEQUENCE [LARGE SCALE GENOMIC DNA]</scope>
    <source>
        <strain evidence="2 3">DSM 15638</strain>
    </source>
</reference>
<dbReference type="InterPro" id="IPR014330">
    <property type="entry name" value="RNA-bd_S4-rel_YaaA"/>
</dbReference>